<proteinExistence type="predicted"/>
<protein>
    <submittedName>
        <fullName evidence="1">Uncharacterized protein</fullName>
    </submittedName>
</protein>
<organism evidence="1 2">
    <name type="scientific">Klebsiella pneumoniae</name>
    <dbReference type="NCBI Taxonomy" id="573"/>
    <lineage>
        <taxon>Bacteria</taxon>
        <taxon>Pseudomonadati</taxon>
        <taxon>Pseudomonadota</taxon>
        <taxon>Gammaproteobacteria</taxon>
        <taxon>Enterobacterales</taxon>
        <taxon>Enterobacteriaceae</taxon>
        <taxon>Klebsiella/Raoultella group</taxon>
        <taxon>Klebsiella</taxon>
        <taxon>Klebsiella pneumoniae complex</taxon>
    </lineage>
</organism>
<dbReference type="AlphaFoldDB" id="A0A332DXY6"/>
<evidence type="ECO:0000313" key="2">
    <source>
        <dbReference type="Proteomes" id="UP000254938"/>
    </source>
</evidence>
<name>A0A332DXY6_KLEPN</name>
<gene>
    <name evidence="1" type="ORF">NCTC9140_03129</name>
</gene>
<accession>A0A332DXY6</accession>
<dbReference type="Proteomes" id="UP000254938">
    <property type="component" value="Unassembled WGS sequence"/>
</dbReference>
<evidence type="ECO:0000313" key="1">
    <source>
        <dbReference type="EMBL" id="STS81392.1"/>
    </source>
</evidence>
<sequence length="30" mass="3148">MAIEALLNMAIGQTDGEKSAGVVANFLRRA</sequence>
<reference evidence="1 2" key="1">
    <citation type="submission" date="2018-06" db="EMBL/GenBank/DDBJ databases">
        <authorList>
            <consortium name="Pathogen Informatics"/>
            <person name="Doyle S."/>
        </authorList>
    </citation>
    <scope>NUCLEOTIDE SEQUENCE [LARGE SCALE GENOMIC DNA]</scope>
    <source>
        <strain evidence="1 2">NCTC9140</strain>
    </source>
</reference>
<dbReference type="EMBL" id="UGKQ01000007">
    <property type="protein sequence ID" value="STS81392.1"/>
    <property type="molecule type" value="Genomic_DNA"/>
</dbReference>